<dbReference type="RefSeq" id="WP_083090637.1">
    <property type="nucleotide sequence ID" value="NZ_LXWF01000002.1"/>
</dbReference>
<organism evidence="1 2">
    <name type="scientific">Rothia nasimurium</name>
    <dbReference type="NCBI Taxonomy" id="85336"/>
    <lineage>
        <taxon>Bacteria</taxon>
        <taxon>Bacillati</taxon>
        <taxon>Actinomycetota</taxon>
        <taxon>Actinomycetes</taxon>
        <taxon>Micrococcales</taxon>
        <taxon>Micrococcaceae</taxon>
        <taxon>Rothia</taxon>
    </lineage>
</organism>
<keyword evidence="1" id="KW-0808">Transferase</keyword>
<proteinExistence type="predicted"/>
<dbReference type="EMBL" id="LXWF01000002">
    <property type="protein sequence ID" value="ORC24996.1"/>
    <property type="molecule type" value="Genomic_DNA"/>
</dbReference>
<evidence type="ECO:0000313" key="2">
    <source>
        <dbReference type="Proteomes" id="UP000192359"/>
    </source>
</evidence>
<keyword evidence="2" id="KW-1185">Reference proteome</keyword>
<dbReference type="GO" id="GO:0008168">
    <property type="term" value="F:methyltransferase activity"/>
    <property type="evidence" value="ECO:0007669"/>
    <property type="project" value="UniProtKB-KW"/>
</dbReference>
<sequence length="269" mass="28143">MSRTIQLSFSGLSASVAPDGFSETGRILEIGGAEQSHVDLAHPDFIFYEYLRRIGNLVDLQAEPGAPITAAHLGAGALTLVRYIQATRPGSAQLAVDIERELPGFVMEQLPLPEGTNCTILIEDAAAAAPRLRGELGAPSGLDLVVLDIFSGWEAPPHLTTAEFYTDLRDALAPAAADSAGGLLAVNVGDDAGLSFFVAQARTLLEVFEHVWCLADTTMLSGRHAGNLILVGSQVALTQDAAARLVGAGPHPASALSTDELVELLNKLG</sequence>
<dbReference type="Gene3D" id="3.40.50.150">
    <property type="entry name" value="Vaccinia Virus protein VP39"/>
    <property type="match status" value="1"/>
</dbReference>
<dbReference type="GO" id="GO:0032259">
    <property type="term" value="P:methylation"/>
    <property type="evidence" value="ECO:0007669"/>
    <property type="project" value="UniProtKB-KW"/>
</dbReference>
<dbReference type="NCBIfam" id="NF037959">
    <property type="entry name" value="MFS_SpdSyn"/>
    <property type="match status" value="1"/>
</dbReference>
<dbReference type="OrthoDB" id="8221452at2"/>
<comment type="caution">
    <text evidence="1">The sequence shown here is derived from an EMBL/GenBank/DDBJ whole genome shotgun (WGS) entry which is preliminary data.</text>
</comment>
<accession>A0A1Y1RTH7</accession>
<keyword evidence="1" id="KW-0489">Methyltransferase</keyword>
<dbReference type="InterPro" id="IPR029063">
    <property type="entry name" value="SAM-dependent_MTases_sf"/>
</dbReference>
<reference evidence="1 2" key="1">
    <citation type="submission" date="2016-05" db="EMBL/GenBank/DDBJ databases">
        <title>Draft genome sequence of a porcine commensal Rothia nasimurium.</title>
        <authorList>
            <person name="Gaiser R.A."/>
            <person name="Van Baarlen P."/>
            <person name="Wells J.M."/>
        </authorList>
    </citation>
    <scope>NUCLEOTIDE SEQUENCE [LARGE SCALE GENOMIC DNA]</scope>
    <source>
        <strain evidence="1 2">PT-32</strain>
    </source>
</reference>
<name>A0A1Y1RTH7_9MICC</name>
<dbReference type="Proteomes" id="UP000192359">
    <property type="component" value="Unassembled WGS sequence"/>
</dbReference>
<dbReference type="AlphaFoldDB" id="A0A1Y1RTH7"/>
<gene>
    <name evidence="1" type="ORF">A7979_09185</name>
</gene>
<protein>
    <submittedName>
        <fullName evidence="1">SAM-dependent methyltransferase</fullName>
    </submittedName>
</protein>
<evidence type="ECO:0000313" key="1">
    <source>
        <dbReference type="EMBL" id="ORC24996.1"/>
    </source>
</evidence>
<dbReference type="SUPFAM" id="SSF53335">
    <property type="entry name" value="S-adenosyl-L-methionine-dependent methyltransferases"/>
    <property type="match status" value="1"/>
</dbReference>